<dbReference type="InterPro" id="IPR036890">
    <property type="entry name" value="HATPase_C_sf"/>
</dbReference>
<dbReference type="InterPro" id="IPR003594">
    <property type="entry name" value="HATPase_dom"/>
</dbReference>
<organism evidence="6 7">
    <name type="scientific">Hymenobacter sublimis</name>
    <dbReference type="NCBI Taxonomy" id="2933777"/>
    <lineage>
        <taxon>Bacteria</taxon>
        <taxon>Pseudomonadati</taxon>
        <taxon>Bacteroidota</taxon>
        <taxon>Cytophagia</taxon>
        <taxon>Cytophagales</taxon>
        <taxon>Hymenobacteraceae</taxon>
        <taxon>Hymenobacter</taxon>
    </lineage>
</organism>
<proteinExistence type="predicted"/>
<feature type="domain" description="Histidine kinase" evidence="5">
    <location>
        <begin position="1"/>
        <end position="66"/>
    </location>
</feature>
<dbReference type="PRINTS" id="PR00344">
    <property type="entry name" value="BCTRLSENSOR"/>
</dbReference>
<dbReference type="PANTHER" id="PTHR42878">
    <property type="entry name" value="TWO-COMPONENT HISTIDINE KINASE"/>
    <property type="match status" value="1"/>
</dbReference>
<evidence type="ECO:0000259" key="5">
    <source>
        <dbReference type="PROSITE" id="PS50109"/>
    </source>
</evidence>
<accession>A0ABY4JFW4</accession>
<dbReference type="PANTHER" id="PTHR42878:SF15">
    <property type="entry name" value="BACTERIOPHYTOCHROME"/>
    <property type="match status" value="1"/>
</dbReference>
<evidence type="ECO:0000313" key="6">
    <source>
        <dbReference type="EMBL" id="UPL50249.1"/>
    </source>
</evidence>
<dbReference type="EC" id="2.7.13.3" evidence="2"/>
<dbReference type="InterPro" id="IPR004358">
    <property type="entry name" value="Sig_transdc_His_kin-like_C"/>
</dbReference>
<keyword evidence="7" id="KW-1185">Reference proteome</keyword>
<evidence type="ECO:0000313" key="7">
    <source>
        <dbReference type="Proteomes" id="UP000829647"/>
    </source>
</evidence>
<dbReference type="EMBL" id="CP095848">
    <property type="protein sequence ID" value="UPL50249.1"/>
    <property type="molecule type" value="Genomic_DNA"/>
</dbReference>
<dbReference type="Proteomes" id="UP000829647">
    <property type="component" value="Chromosome"/>
</dbReference>
<dbReference type="InterPro" id="IPR050351">
    <property type="entry name" value="BphY/WalK/GraS-like"/>
</dbReference>
<evidence type="ECO:0000256" key="4">
    <source>
        <dbReference type="ARBA" id="ARBA00022777"/>
    </source>
</evidence>
<dbReference type="PROSITE" id="PS50109">
    <property type="entry name" value="HIS_KIN"/>
    <property type="match status" value="1"/>
</dbReference>
<name>A0ABY4JFW4_9BACT</name>
<reference evidence="6 7" key="1">
    <citation type="submission" date="2022-04" db="EMBL/GenBank/DDBJ databases">
        <title>Hymenobacter sp. isolated from the air.</title>
        <authorList>
            <person name="Won M."/>
            <person name="Lee C.-M."/>
            <person name="Woen H.-Y."/>
            <person name="Kwon S.-W."/>
        </authorList>
    </citation>
    <scope>NUCLEOTIDE SEQUENCE [LARGE SCALE GENOMIC DNA]</scope>
    <source>
        <strain evidence="7">5516 S-25</strain>
    </source>
</reference>
<keyword evidence="3" id="KW-0808">Transferase</keyword>
<dbReference type="Gene3D" id="3.30.565.10">
    <property type="entry name" value="Histidine kinase-like ATPase, C-terminal domain"/>
    <property type="match status" value="1"/>
</dbReference>
<evidence type="ECO:0000256" key="1">
    <source>
        <dbReference type="ARBA" id="ARBA00000085"/>
    </source>
</evidence>
<sequence>MRDNGLGLSEGQQQRLFGVFQRLHTHVEGMGVGLYMIKRLIENAGASIAVTSAPDVGSTFTVTFPV</sequence>
<evidence type="ECO:0000256" key="2">
    <source>
        <dbReference type="ARBA" id="ARBA00012438"/>
    </source>
</evidence>
<dbReference type="Pfam" id="PF02518">
    <property type="entry name" value="HATPase_c"/>
    <property type="match status" value="1"/>
</dbReference>
<keyword evidence="4" id="KW-0418">Kinase</keyword>
<keyword evidence="6" id="KW-0547">Nucleotide-binding</keyword>
<protein>
    <recommendedName>
        <fullName evidence="2">histidine kinase</fullName>
        <ecNumber evidence="2">2.7.13.3</ecNumber>
    </recommendedName>
</protein>
<comment type="catalytic activity">
    <reaction evidence="1">
        <text>ATP + protein L-histidine = ADP + protein N-phospho-L-histidine.</text>
        <dbReference type="EC" id="2.7.13.3"/>
    </reaction>
</comment>
<dbReference type="GO" id="GO:0005524">
    <property type="term" value="F:ATP binding"/>
    <property type="evidence" value="ECO:0007669"/>
    <property type="project" value="UniProtKB-KW"/>
</dbReference>
<gene>
    <name evidence="6" type="ORF">MWH26_04915</name>
</gene>
<dbReference type="SUPFAM" id="SSF55874">
    <property type="entry name" value="ATPase domain of HSP90 chaperone/DNA topoisomerase II/histidine kinase"/>
    <property type="match status" value="1"/>
</dbReference>
<keyword evidence="6" id="KW-0067">ATP-binding</keyword>
<evidence type="ECO:0000256" key="3">
    <source>
        <dbReference type="ARBA" id="ARBA00022679"/>
    </source>
</evidence>
<dbReference type="InterPro" id="IPR005467">
    <property type="entry name" value="His_kinase_dom"/>
</dbReference>